<dbReference type="GO" id="GO:0001965">
    <property type="term" value="F:G-protein alpha-subunit binding"/>
    <property type="evidence" value="ECO:0007669"/>
    <property type="project" value="TreeGrafter"/>
</dbReference>
<evidence type="ECO:0000313" key="13">
    <source>
        <dbReference type="Proteomes" id="UP000295070"/>
    </source>
</evidence>
<dbReference type="InterPro" id="IPR000832">
    <property type="entry name" value="GPCR_2_secretin-like"/>
</dbReference>
<dbReference type="Pfam" id="PF01825">
    <property type="entry name" value="GPS"/>
    <property type="match status" value="1"/>
</dbReference>
<keyword evidence="13" id="KW-1185">Reference proteome</keyword>
<dbReference type="GO" id="GO:0032420">
    <property type="term" value="C:stereocilium"/>
    <property type="evidence" value="ECO:0007669"/>
    <property type="project" value="TreeGrafter"/>
</dbReference>
<evidence type="ECO:0000256" key="7">
    <source>
        <dbReference type="ARBA" id="ARBA00023136"/>
    </source>
</evidence>
<evidence type="ECO:0000256" key="3">
    <source>
        <dbReference type="ARBA" id="ARBA00022729"/>
    </source>
</evidence>
<organism evidence="12 13">
    <name type="scientific">Perca flavescens</name>
    <name type="common">American yellow perch</name>
    <name type="synonym">Morone flavescens</name>
    <dbReference type="NCBI Taxonomy" id="8167"/>
    <lineage>
        <taxon>Eukaryota</taxon>
        <taxon>Metazoa</taxon>
        <taxon>Chordata</taxon>
        <taxon>Craniata</taxon>
        <taxon>Vertebrata</taxon>
        <taxon>Euteleostomi</taxon>
        <taxon>Actinopterygii</taxon>
        <taxon>Neopterygii</taxon>
        <taxon>Teleostei</taxon>
        <taxon>Neoteleostei</taxon>
        <taxon>Acanthomorphata</taxon>
        <taxon>Eupercaria</taxon>
        <taxon>Perciformes</taxon>
        <taxon>Percoidei</taxon>
        <taxon>Percidae</taxon>
        <taxon>Percinae</taxon>
        <taxon>Perca</taxon>
    </lineage>
</organism>
<dbReference type="GO" id="GO:0007166">
    <property type="term" value="P:cell surface receptor signaling pathway"/>
    <property type="evidence" value="ECO:0007669"/>
    <property type="project" value="InterPro"/>
</dbReference>
<dbReference type="PROSITE" id="PS50261">
    <property type="entry name" value="G_PROTEIN_RECEP_F2_4"/>
    <property type="match status" value="1"/>
</dbReference>
<keyword evidence="7 9" id="KW-0472">Membrane</keyword>
<dbReference type="Gene3D" id="2.60.220.50">
    <property type="match status" value="1"/>
</dbReference>
<dbReference type="SUPFAM" id="SSF141072">
    <property type="entry name" value="CalX-like"/>
    <property type="match status" value="18"/>
</dbReference>
<dbReference type="SMART" id="SM00303">
    <property type="entry name" value="GPS"/>
    <property type="match status" value="1"/>
</dbReference>
<dbReference type="Gene3D" id="1.20.1070.10">
    <property type="entry name" value="Rhodopsin 7-helix transmembrane proteins"/>
    <property type="match status" value="1"/>
</dbReference>
<dbReference type="GO" id="GO:0004930">
    <property type="term" value="F:G protein-coupled receptor activity"/>
    <property type="evidence" value="ECO:0007669"/>
    <property type="project" value="InterPro"/>
</dbReference>
<comment type="caution">
    <text evidence="12">The sequence shown here is derived from an EMBL/GenBank/DDBJ whole genome shotgun (WGS) entry which is preliminary data.</text>
</comment>
<dbReference type="GO" id="GO:0005737">
    <property type="term" value="C:cytoplasm"/>
    <property type="evidence" value="ECO:0007669"/>
    <property type="project" value="TreeGrafter"/>
</dbReference>
<dbReference type="PANTHER" id="PTHR46682">
    <property type="entry name" value="ADHESION G-PROTEIN COUPLED RECEPTOR V1"/>
    <property type="match status" value="1"/>
</dbReference>
<evidence type="ECO:0000256" key="5">
    <source>
        <dbReference type="ARBA" id="ARBA00022837"/>
    </source>
</evidence>
<evidence type="ECO:0000256" key="2">
    <source>
        <dbReference type="ARBA" id="ARBA00022692"/>
    </source>
</evidence>
<dbReference type="InterPro" id="IPR003644">
    <property type="entry name" value="Calx_beta"/>
</dbReference>
<dbReference type="GO" id="GO:0071277">
    <property type="term" value="P:cellular response to calcium ion"/>
    <property type="evidence" value="ECO:0007669"/>
    <property type="project" value="TreeGrafter"/>
</dbReference>
<evidence type="ECO:0000256" key="8">
    <source>
        <dbReference type="ARBA" id="ARBA00023157"/>
    </source>
</evidence>
<keyword evidence="3" id="KW-0732">Signal</keyword>
<feature type="domain" description="G-protein coupled receptors family 2 profile 2" evidence="11">
    <location>
        <begin position="2855"/>
        <end position="3106"/>
    </location>
</feature>
<name>A0A484DD92_PERFV</name>
<keyword evidence="5" id="KW-0106">Calcium</keyword>
<proteinExistence type="predicted"/>
<keyword evidence="8" id="KW-1015">Disulfide bond</keyword>
<reference evidence="12 13" key="1">
    <citation type="submission" date="2019-01" db="EMBL/GenBank/DDBJ databases">
        <title>A chromosome-scale genome assembly of the yellow perch, Perca flavescens.</title>
        <authorList>
            <person name="Feron R."/>
            <person name="Morvezen R."/>
            <person name="Bestin A."/>
            <person name="Haffray P."/>
            <person name="Klopp C."/>
            <person name="Zahm M."/>
            <person name="Cabau C."/>
            <person name="Roques C."/>
            <person name="Donnadieu C."/>
            <person name="Bouchez O."/>
            <person name="Christie M."/>
            <person name="Larson W."/>
            <person name="Guiguen Y."/>
        </authorList>
    </citation>
    <scope>NUCLEOTIDE SEQUENCE [LARGE SCALE GENOMIC DNA]</scope>
    <source>
        <strain evidence="12">YP-PL-M2</strain>
        <tissue evidence="12">Blood</tissue>
    </source>
</reference>
<evidence type="ECO:0000259" key="10">
    <source>
        <dbReference type="PROSITE" id="PS50221"/>
    </source>
</evidence>
<dbReference type="GO" id="GO:0010855">
    <property type="term" value="F:adenylate cyclase inhibitor activity"/>
    <property type="evidence" value="ECO:0007669"/>
    <property type="project" value="TreeGrafter"/>
</dbReference>
<dbReference type="GO" id="GO:0016020">
    <property type="term" value="C:membrane"/>
    <property type="evidence" value="ECO:0007669"/>
    <property type="project" value="UniProtKB-SubCell"/>
</dbReference>
<dbReference type="FunFam" id="2.60.40.2030:FF:000021">
    <property type="entry name" value="Adhesion G protein-coupled receptor V1"/>
    <property type="match status" value="1"/>
</dbReference>
<dbReference type="STRING" id="8167.A0A484DD92"/>
<dbReference type="PROSITE" id="PS50912">
    <property type="entry name" value="EAR"/>
    <property type="match status" value="1"/>
</dbReference>
<feature type="transmembrane region" description="Helical" evidence="9">
    <location>
        <begin position="3057"/>
        <end position="3078"/>
    </location>
</feature>
<dbReference type="InterPro" id="IPR009039">
    <property type="entry name" value="EAR"/>
</dbReference>
<evidence type="ECO:0000256" key="9">
    <source>
        <dbReference type="SAM" id="Phobius"/>
    </source>
</evidence>
<evidence type="ECO:0008006" key="14">
    <source>
        <dbReference type="Google" id="ProtNLM"/>
    </source>
</evidence>
<dbReference type="InterPro" id="IPR026919">
    <property type="entry name" value="ADGRV1"/>
</dbReference>
<dbReference type="InterPro" id="IPR017981">
    <property type="entry name" value="GPCR_2-like_7TM"/>
</dbReference>
<dbReference type="EMBL" id="SCKG01000005">
    <property type="protein sequence ID" value="TDH13162.1"/>
    <property type="molecule type" value="Genomic_DNA"/>
</dbReference>
<dbReference type="PROSITE" id="PS50221">
    <property type="entry name" value="GAIN_B"/>
    <property type="match status" value="1"/>
</dbReference>
<dbReference type="PANTHER" id="PTHR46682:SF1">
    <property type="entry name" value="ADHESION G-PROTEIN COUPLED RECEPTOR V1"/>
    <property type="match status" value="1"/>
</dbReference>
<evidence type="ECO:0000256" key="1">
    <source>
        <dbReference type="ARBA" id="ARBA00004141"/>
    </source>
</evidence>
<comment type="subcellular location">
    <subcellularLocation>
        <location evidence="1">Membrane</location>
        <topology evidence="1">Multi-pass membrane protein</topology>
    </subcellularLocation>
</comment>
<feature type="transmembrane region" description="Helical" evidence="9">
    <location>
        <begin position="3084"/>
        <end position="3105"/>
    </location>
</feature>
<dbReference type="Gene3D" id="2.60.40.2030">
    <property type="match status" value="16"/>
</dbReference>
<keyword evidence="2 9" id="KW-0812">Transmembrane</keyword>
<gene>
    <name evidence="12" type="ORF">EPR50_G00055830</name>
</gene>
<dbReference type="GO" id="GO:0007601">
    <property type="term" value="P:visual perception"/>
    <property type="evidence" value="ECO:0007669"/>
    <property type="project" value="TreeGrafter"/>
</dbReference>
<feature type="transmembrane region" description="Helical" evidence="9">
    <location>
        <begin position="2930"/>
        <end position="2949"/>
    </location>
</feature>
<feature type="domain" description="GAIN-B" evidence="10">
    <location>
        <begin position="2695"/>
        <end position="2853"/>
    </location>
</feature>
<keyword evidence="6 9" id="KW-1133">Transmembrane helix</keyword>
<accession>A0A484DD92</accession>
<feature type="transmembrane region" description="Helical" evidence="9">
    <location>
        <begin position="3007"/>
        <end position="3036"/>
    </location>
</feature>
<dbReference type="Proteomes" id="UP000295070">
    <property type="component" value="Chromosome 5"/>
</dbReference>
<dbReference type="Pfam" id="PF00002">
    <property type="entry name" value="7tm_2"/>
    <property type="match status" value="1"/>
</dbReference>
<dbReference type="SMART" id="SM00237">
    <property type="entry name" value="Calx_beta"/>
    <property type="match status" value="8"/>
</dbReference>
<evidence type="ECO:0000259" key="11">
    <source>
        <dbReference type="PROSITE" id="PS50261"/>
    </source>
</evidence>
<dbReference type="InterPro" id="IPR000203">
    <property type="entry name" value="GPS"/>
</dbReference>
<dbReference type="Pfam" id="PF03160">
    <property type="entry name" value="Calx-beta"/>
    <property type="match status" value="15"/>
</dbReference>
<feature type="transmembrane region" description="Helical" evidence="9">
    <location>
        <begin position="2961"/>
        <end position="2987"/>
    </location>
</feature>
<dbReference type="InterPro" id="IPR057244">
    <property type="entry name" value="GAIN_B"/>
</dbReference>
<evidence type="ECO:0000313" key="12">
    <source>
        <dbReference type="EMBL" id="TDH13162.1"/>
    </source>
</evidence>
<dbReference type="GO" id="GO:0007605">
    <property type="term" value="P:sensory perception of sound"/>
    <property type="evidence" value="ECO:0007669"/>
    <property type="project" value="TreeGrafter"/>
</dbReference>
<sequence length="3254" mass="353616">MFEVNETMGVLTLVAYRNKGTYGNVSLFFYAQNLEAQQGLDYNTSETMLNFVDGERHKFVEVQIIDDTIPEGAERFQLILSKPSPGLELGTNTTATVNILASDDGHGVISFNTSKHFLLKEPTSVSGLSASVATLYVVRNPEKGTFGSVTVQFTITDANGSLAEGDLRPAQGFVVLEDGVRFKMLEIWAVLDAEPEANETFTVTLSSPTGGARMGDQLQTLITVLENLAPSGLFRIVPSINRTNTEVVADEGRVVFLTVSRSNGLESAVSVEWETQSKTAIASEGHLPVMGVYQSFEDKPTSSWCSLPKGPSFLAVRLDRGLVVGSSNTLATLYRWQGVFVPVKSVRIQDPSSCVGFAMNGSTYIGITHSGPPFSPAANLSIFKLQMDLNITLEQTVGVEALDVKHFSTEGRDYLIASSQIFVWTGRSFTLHQTLDFEKGILSVTPFAHAAVPHLLACIDRHTVSCLLLQWTNGRFQNPQPVQLTGRALQVATMNTRAEDTLLLVVIEGLSPSCEVFQWRSGQPSPQLYQSIPHPGLTSVHPFTASSGITYVLLAGRNGSSLYSWRSDVNLLAMVLRARPAISFLSLVVPSLNTTKTLLASTVENSSTIYELTSVSNQSDFIPSFGELHFAPGDSQLEVAVNILDDDIPEEQEHFQVSLKNPKGGAEIGFGGQVTVIVPTNDDAHGVIGFAQNSLSVEVEELEQNNQISLSVERKRGTFSRLTVHWVANGSLADIFPTSGVVTFSEGQSVAIISLTVIADGVPELRESVTIALMDVTTVGLQDLRQAAVIDKQRAQALLTILPNGSPYGVIGWHLDSQFTLTQEPQRVPVNVTLSIVREQGSAGEVEIRYQTRPALYQPPPNQATAGQDYTPKDNTIVMINGATVALVTVTILPDDIPELAESFLVNITSVQLIQGSAGAGQPSVKRPGMEVAEVTIQENDDPRGILQFNVSKDITGSVLAFEIPPPNNILLLSVVRLAGTTGRLVIYWEAQPITADLNDFSPTSGNITFQDGQKEATIAITISDDKLVETSETFRVNLLRVIGGARLGEETSVTISIPPNDSPLGQFGFQKLEVAVSEPEFVDDPAAMTTLAVLRSPGGEGAVTLLWQLEDQAKDDLSPFNGTLVFNGTDSMKTFVIRALADTVLEGDEHFTVRLFPAGSGAVIDPLKGMATITIQADKAALGIIGIQESSRNILIGEPQGDYNGSAVVSLVRGPGVFGEIQVYWNITPAVVSEFEAISGTVTMRDRQSVATIILKALDDDLPEERREYQLTLTSATSGLEISPVAKHAKIIMAASDNPYGLFSFTQNQIMASEEEGMVNVTVSRSLGSLGSVWVTYQTSGNTALSGVDFTPASGRLLFTPGQTSQKVTLYIQDESLPEGPEMFFLNITGVELVNASAVDYAVRESGLRLDQPPAVGNISSLAVVILKNDNAEGILEFRQDYVNITVEEHVGTVLIPVVRRVGSYGLVSAQFTSRGLSATPALDYILNNGSVTFVHGQNTSYINVTIIDDLDSESAEIFEVLLVGATGGAILGSPKVARVTIAKSDSPSGVVRFLNESLIAVVNPNSTLKLSLVLERAGGLVGNATVAWIIRGPNSRELLPPSNTDIREPVNGSFFFRDGEESTRNIELRILPHGEVEVEETFVIELSVVSGEVDVDPQAGAITLKIEKFGDPNGIVQFTEDALRERVYNESTEAEGPFNISLFITRREGVMGNITVHWQIQSDSDIAGDFLALAGSVMILEGQREAEIVLRLMPDTVPELEELYVVQLKAVEGGATLDANPNLIRTRIRVRANDEPHGVFSMNPKQQLILVVRSESEFTRALVLNVTRLAGLFGNTSVGYRISGGIDEVMDIEVILGGQAKGRLFFREEQSFSSITVPISSQVFLTVGESFTAELTDVRLVSPILGPPPRLLPEANVAVMTVPEEAASSEVGFASLALQVSSIETGTCEAKVTRKGLFGDITVQWKAGYPSGQAPPGLRLGAITPSSGSLTLAHGEKTKAISLTAVADPSEPASYAIHLTAAPSSTSAASPVKLRSGFTVAEVEPLGIYQFASDSRQLVIAEDIQTITLYVQRLYGSRSNSTRLAYTTVAGSAAAGEDFIAVPDGHLIFDSPRQTNASFRLSILDDSLSEADEYFHVNLTDVQVLAPDLAWADTSPRLNRRHSVAAVTILASDVTGGVLSIGPGLVQIPEDRDEESQQERRVVLRVRRSDSVVGAVRVRVQAYGDGSTTPLPFTPDPVGTLAKEDHDFRLESTIVSLQAGQNETEVVLHILDDSEPEGQEVFFIYLSDPEGGAQITDRPYQGFGVYAKITILGSDFHNGIIGFSLNSLMGQVLDEDSENKTALLYVQRQENRAFEDLQVFWRVTFSKASQTLVNNGVNLTRQLVQTSGRALCRRGEIICALAVEVQDDEEPELQSWFLVEIYQVGAGASINETTRFANITMAESDDPQGIMYFAVGHRLPIATMATTRLSLQVYRRASTASVTSVQYRTLELTREEVLGPSIIRPAKAGMDFPKQEGNLTFNVGQRNASLDIYLTPDLASSLPTPKRFQVELYNATGGTRVHPQFGLANVTLVSNAASEAVWLLLEQLHQPLDSTILNPALQGLINKVSTPLSREQMAAVLEALGKVLAEAERAPLQESSRNLTYDLLCALANPSRVDTRGLNHLAEVAERFSFSLLTQSQCEIRGTILETCPYMTISAFQWYPTQINGNKFRGRNADFFQLPDTLLAVPAASTPNCGNLSQIQLTEFRTEHWFLTSDTNTALNGKVFSASLQDRRSRPLEDGNEVVYRIHTTGQQVKPGRSLCLLWNQTTASWSSDGRYCRVVKESGNYVECACSHLSIYTAYAEFATSASYNEAFYASGFICISGFAVAVISHVLCSRFPMFAAKLLTHMMVSCLGTQICFLVSAFRGRMFSEDSCAALALFSHYFHLSQFFWMLIQAVNFWQVLVMNDEHTERRYLLYFLSGWGLPALVIIVLVIVLLGGYGWTIDSVYGLVQGDVCFIPNIYAALCTAVLVPLICLVAVMVVFIHAYQVTQQWKAYDDMYRGRTNSTEVPLVLYLFLLISLVWLWAGLHMAYRSLWMLILYVIFNCLLGLYVFAVYFVMHNQLCWPTKASYTVEMSGHDSPDSTYQGGGPTTVGGDISKSTQNLISAMEEVSADWERASLRPSSQPSSVFKPSPVMGTYTTEGGFINTNLVTTDEESQEFDDLIFALKTGTGLNVSDSESIPGSQDGGSINNSQIVELRRIPIADTHL</sequence>
<feature type="transmembrane region" description="Helical" evidence="9">
    <location>
        <begin position="2858"/>
        <end position="2879"/>
    </location>
</feature>
<evidence type="ECO:0000256" key="4">
    <source>
        <dbReference type="ARBA" id="ARBA00022737"/>
    </source>
</evidence>
<dbReference type="FunFam" id="2.60.40.2030:FF:000007">
    <property type="entry name" value="Adhesion G-protein coupled receptor V1"/>
    <property type="match status" value="1"/>
</dbReference>
<feature type="transmembrane region" description="Helical" evidence="9">
    <location>
        <begin position="2891"/>
        <end position="2910"/>
    </location>
</feature>
<dbReference type="InterPro" id="IPR046338">
    <property type="entry name" value="GAIN_dom_sf"/>
</dbReference>
<keyword evidence="4" id="KW-0677">Repeat</keyword>
<protein>
    <recommendedName>
        <fullName evidence="14">GPS domain-containing protein</fullName>
    </recommendedName>
</protein>
<dbReference type="FunFam" id="2.60.40.2030:FF:000017">
    <property type="entry name" value="Adhesion G protein-coupled receptor V1"/>
    <property type="match status" value="1"/>
</dbReference>
<dbReference type="InterPro" id="IPR038081">
    <property type="entry name" value="CalX-like_sf"/>
</dbReference>
<evidence type="ECO:0000256" key="6">
    <source>
        <dbReference type="ARBA" id="ARBA00022989"/>
    </source>
</evidence>